<name>A0A1Y2H7P2_9FUNG</name>
<dbReference type="EMBL" id="MCFL01000132">
    <property type="protein sequence ID" value="ORZ29723.1"/>
    <property type="molecule type" value="Genomic_DNA"/>
</dbReference>
<dbReference type="AlphaFoldDB" id="A0A1Y2H7P2"/>
<accession>A0A1Y2H7P2</accession>
<feature type="region of interest" description="Disordered" evidence="1">
    <location>
        <begin position="154"/>
        <end position="187"/>
    </location>
</feature>
<gene>
    <name evidence="2" type="ORF">BCR44DRAFT_1045790</name>
</gene>
<dbReference type="Proteomes" id="UP000193411">
    <property type="component" value="Unassembled WGS sequence"/>
</dbReference>
<reference evidence="2 3" key="1">
    <citation type="submission" date="2016-07" db="EMBL/GenBank/DDBJ databases">
        <title>Pervasive Adenine N6-methylation of Active Genes in Fungi.</title>
        <authorList>
            <consortium name="DOE Joint Genome Institute"/>
            <person name="Mondo S.J."/>
            <person name="Dannebaum R.O."/>
            <person name="Kuo R.C."/>
            <person name="Labutti K."/>
            <person name="Haridas S."/>
            <person name="Kuo A."/>
            <person name="Salamov A."/>
            <person name="Ahrendt S.R."/>
            <person name="Lipzen A."/>
            <person name="Sullivan W."/>
            <person name="Andreopoulos W.B."/>
            <person name="Clum A."/>
            <person name="Lindquist E."/>
            <person name="Daum C."/>
            <person name="Ramamoorthy G.K."/>
            <person name="Gryganskyi A."/>
            <person name="Culley D."/>
            <person name="Magnuson J.K."/>
            <person name="James T.Y."/>
            <person name="O'Malley M.A."/>
            <person name="Stajich J.E."/>
            <person name="Spatafora J.W."/>
            <person name="Visel A."/>
            <person name="Grigoriev I.V."/>
        </authorList>
    </citation>
    <scope>NUCLEOTIDE SEQUENCE [LARGE SCALE GENOMIC DNA]</scope>
    <source>
        <strain evidence="2 3">PL171</strain>
    </source>
</reference>
<protein>
    <submittedName>
        <fullName evidence="2">Uncharacterized protein</fullName>
    </submittedName>
</protein>
<evidence type="ECO:0000313" key="3">
    <source>
        <dbReference type="Proteomes" id="UP000193411"/>
    </source>
</evidence>
<proteinExistence type="predicted"/>
<comment type="caution">
    <text evidence="2">The sequence shown here is derived from an EMBL/GenBank/DDBJ whole genome shotgun (WGS) entry which is preliminary data.</text>
</comment>
<evidence type="ECO:0000256" key="1">
    <source>
        <dbReference type="SAM" id="MobiDB-lite"/>
    </source>
</evidence>
<organism evidence="2 3">
    <name type="scientific">Catenaria anguillulae PL171</name>
    <dbReference type="NCBI Taxonomy" id="765915"/>
    <lineage>
        <taxon>Eukaryota</taxon>
        <taxon>Fungi</taxon>
        <taxon>Fungi incertae sedis</taxon>
        <taxon>Blastocladiomycota</taxon>
        <taxon>Blastocladiomycetes</taxon>
        <taxon>Blastocladiales</taxon>
        <taxon>Catenariaceae</taxon>
        <taxon>Catenaria</taxon>
    </lineage>
</organism>
<keyword evidence="3" id="KW-1185">Reference proteome</keyword>
<sequence length="260" mass="28118">MARLARAGRQTRRLYRHKTETQRKSRACGPFGTSSRRKLELRLETRQVMTNQTLKKWKRPCAITMRKRAGPCPSFSRSKQSRPPRWTIWTGLSSVQQHLAGRAAGPRPRTTTIQAATKTRTMMRRRGVAATTTAHTIGTAVAGTPKTTTAHTVAPAGDMPKSGVEAAGAADTPRTTTMGTMGARPCMRQPCRAPTAGITSNSPRTARPHVVTRTMTRAPQTAGSTSRVAGIEAGQEQAPRIIMRVGMQPSGVGIGKLNDL</sequence>
<evidence type="ECO:0000313" key="2">
    <source>
        <dbReference type="EMBL" id="ORZ29723.1"/>
    </source>
</evidence>